<evidence type="ECO:0008006" key="5">
    <source>
        <dbReference type="Google" id="ProtNLM"/>
    </source>
</evidence>
<dbReference type="InterPro" id="IPR025101">
    <property type="entry name" value="DUF4012"/>
</dbReference>
<dbReference type="Pfam" id="PF13196">
    <property type="entry name" value="DUF4012"/>
    <property type="match status" value="1"/>
</dbReference>
<feature type="compositionally biased region" description="Basic and acidic residues" evidence="1">
    <location>
        <begin position="24"/>
        <end position="36"/>
    </location>
</feature>
<keyword evidence="2" id="KW-0472">Membrane</keyword>
<organism evidence="3 4">
    <name type="scientific">Microbacterium faecale</name>
    <dbReference type="NCBI Taxonomy" id="1804630"/>
    <lineage>
        <taxon>Bacteria</taxon>
        <taxon>Bacillati</taxon>
        <taxon>Actinomycetota</taxon>
        <taxon>Actinomycetes</taxon>
        <taxon>Micrococcales</taxon>
        <taxon>Microbacteriaceae</taxon>
        <taxon>Microbacterium</taxon>
    </lineage>
</organism>
<accession>A0A916Y519</accession>
<evidence type="ECO:0000313" key="4">
    <source>
        <dbReference type="Proteomes" id="UP000633205"/>
    </source>
</evidence>
<gene>
    <name evidence="3" type="ORF">GCM10010915_09360</name>
</gene>
<protein>
    <recommendedName>
        <fullName evidence="5">DUF4012 domain-containing protein</fullName>
    </recommendedName>
</protein>
<keyword evidence="2" id="KW-1133">Transmembrane helix</keyword>
<sequence>MADENDPFAGLSRRELRELRERLDQAEAAHDVKDDAPTTALPHLRDDDGSPDEAATTMLPQQENRAFDETAPGAGAEAGTGAASATGGAGAAGASDAATPPMGTPVAMASASDGSDDGSGDGSVSDTSASDDDSGRRWTKRHTKRTIIIAVIVLLVCAAWLGIRALMVKGDLEAAQRIVSHVQQEPDSMEASLPVLGEYAGSAASVKWDPVWRIAEFIPWAGPNLKGVRLASETLDVATNDLAVPALAEMNSNSEDPVLERLLPILSDVQPDITSLAGAVEGVADSGSLIAPVRSGVDLVNGVLQMAEPAIGVAPGLLGAEEPKNYLLVFMNNAESVGLAGSAASQTLISVDSGNLEITAQASSGDFVEGQAVDVEVDESAIDLYTDYLRTHVNTTPSRPDFPTMAELTRAFWNRDIGDQQIDGVVAIDPIALGYILEATGPIHIEETGDTMSSGNAVQMLLSDAYSRYEPEVADAFFASVAAQVFDKIATADFDMLTMASSMSRGIDQGSVLFHSFDDETQQFIADERVSGILPTDNEETSTVGVYFRDESASKIDYYMKSNIDVTQTCSDGGSTFDVATTLHLDIDQASADVLPDYVKSGTPGWGSQRFRTAVYVYGPPGTTLDEVSFEGREVEVKNEDIDDLGRPVAFFWTYLAPTELASVNATFSGDGEFGPAALWSTPMVNATTGTVDACGAE</sequence>
<feature type="region of interest" description="Disordered" evidence="1">
    <location>
        <begin position="24"/>
        <end position="139"/>
    </location>
</feature>
<feature type="transmembrane region" description="Helical" evidence="2">
    <location>
        <begin position="146"/>
        <end position="167"/>
    </location>
</feature>
<dbReference type="EMBL" id="BMHO01000001">
    <property type="protein sequence ID" value="GGD31221.1"/>
    <property type="molecule type" value="Genomic_DNA"/>
</dbReference>
<dbReference type="AlphaFoldDB" id="A0A916Y519"/>
<feature type="compositionally biased region" description="Low complexity" evidence="1">
    <location>
        <begin position="69"/>
        <end position="100"/>
    </location>
</feature>
<keyword evidence="2" id="KW-0812">Transmembrane</keyword>
<keyword evidence="4" id="KW-1185">Reference proteome</keyword>
<reference evidence="3" key="2">
    <citation type="submission" date="2020-09" db="EMBL/GenBank/DDBJ databases">
        <authorList>
            <person name="Sun Q."/>
            <person name="Zhou Y."/>
        </authorList>
    </citation>
    <scope>NUCLEOTIDE SEQUENCE</scope>
    <source>
        <strain evidence="3">CGMCC 1.15152</strain>
    </source>
</reference>
<dbReference type="Proteomes" id="UP000633205">
    <property type="component" value="Unassembled WGS sequence"/>
</dbReference>
<evidence type="ECO:0000256" key="1">
    <source>
        <dbReference type="SAM" id="MobiDB-lite"/>
    </source>
</evidence>
<evidence type="ECO:0000256" key="2">
    <source>
        <dbReference type="SAM" id="Phobius"/>
    </source>
</evidence>
<name>A0A916Y519_9MICO</name>
<comment type="caution">
    <text evidence="3">The sequence shown here is derived from an EMBL/GenBank/DDBJ whole genome shotgun (WGS) entry which is preliminary data.</text>
</comment>
<proteinExistence type="predicted"/>
<evidence type="ECO:0000313" key="3">
    <source>
        <dbReference type="EMBL" id="GGD31221.1"/>
    </source>
</evidence>
<reference evidence="3" key="1">
    <citation type="journal article" date="2014" name="Int. J. Syst. Evol. Microbiol.">
        <title>Complete genome sequence of Corynebacterium casei LMG S-19264T (=DSM 44701T), isolated from a smear-ripened cheese.</title>
        <authorList>
            <consortium name="US DOE Joint Genome Institute (JGI-PGF)"/>
            <person name="Walter F."/>
            <person name="Albersmeier A."/>
            <person name="Kalinowski J."/>
            <person name="Ruckert C."/>
        </authorList>
    </citation>
    <scope>NUCLEOTIDE SEQUENCE</scope>
    <source>
        <strain evidence="3">CGMCC 1.15152</strain>
    </source>
</reference>
<dbReference type="RefSeq" id="WP_188711124.1">
    <property type="nucleotide sequence ID" value="NZ_BMHO01000001.1"/>
</dbReference>